<dbReference type="Gene3D" id="1.20.1290.10">
    <property type="entry name" value="AhpD-like"/>
    <property type="match status" value="1"/>
</dbReference>
<organism evidence="1 2">
    <name type="scientific">Pseudarthrobacter phenanthrenivorans</name>
    <name type="common">Arthrobacter phenanthrenivorans</name>
    <dbReference type="NCBI Taxonomy" id="361575"/>
    <lineage>
        <taxon>Bacteria</taxon>
        <taxon>Bacillati</taxon>
        <taxon>Actinomycetota</taxon>
        <taxon>Actinomycetes</taxon>
        <taxon>Micrococcales</taxon>
        <taxon>Micrococcaceae</taxon>
        <taxon>Pseudarthrobacter</taxon>
    </lineage>
</organism>
<comment type="caution">
    <text evidence="1">The sequence shown here is derived from an EMBL/GenBank/DDBJ whole genome shotgun (WGS) entry which is preliminary data.</text>
</comment>
<dbReference type="InterPro" id="IPR029032">
    <property type="entry name" value="AhpD-like"/>
</dbReference>
<proteinExistence type="predicted"/>
<gene>
    <name evidence="1" type="ORF">RM50_04570</name>
</gene>
<name>A0A0B4DPW5_PSEPS</name>
<reference evidence="1 2" key="1">
    <citation type="submission" date="2014-12" db="EMBL/GenBank/DDBJ databases">
        <title>Genome sequencing of Arthrobacter phenanthrenivorans SWC37.</title>
        <authorList>
            <person name="Tan P.W."/>
            <person name="Chan K.-G."/>
        </authorList>
    </citation>
    <scope>NUCLEOTIDE SEQUENCE [LARGE SCALE GENOMIC DNA]</scope>
    <source>
        <strain evidence="1 2">SWC37</strain>
    </source>
</reference>
<accession>A0A0B4DPW5</accession>
<evidence type="ECO:0000313" key="1">
    <source>
        <dbReference type="EMBL" id="KIC68731.1"/>
    </source>
</evidence>
<dbReference type="Proteomes" id="UP000031196">
    <property type="component" value="Unassembled WGS sequence"/>
</dbReference>
<dbReference type="EMBL" id="JWTB01000008">
    <property type="protein sequence ID" value="KIC68731.1"/>
    <property type="molecule type" value="Genomic_DNA"/>
</dbReference>
<evidence type="ECO:0000313" key="2">
    <source>
        <dbReference type="Proteomes" id="UP000031196"/>
    </source>
</evidence>
<dbReference type="AlphaFoldDB" id="A0A0B4DPW5"/>
<sequence>MESPDALDPLTRALIELRVRAVIFGDAKEQLQPYVDAARDAGATWKQVAEVEGLANASSAHSTHGPKKKERNELMRLRQAAARRGGPKEPPPGISAVEAGKILGLDARTVKKKGERGEIRTATIKSASGNDRVFYILD</sequence>
<protein>
    <submittedName>
        <fullName evidence="1">Uncharacterized protein</fullName>
    </submittedName>
</protein>
<dbReference type="SUPFAM" id="SSF69118">
    <property type="entry name" value="AhpD-like"/>
    <property type="match status" value="1"/>
</dbReference>